<keyword evidence="10" id="KW-0966">Cell projection</keyword>
<keyword evidence="8 9" id="KW-0975">Bacterial flagellum</keyword>
<comment type="subcellular location">
    <subcellularLocation>
        <location evidence="1 9">Cell membrane</location>
        <topology evidence="1">Multi-pass membrane protein</topology>
    </subcellularLocation>
    <subcellularLocation>
        <location evidence="9">Bacterial flagellum basal body</location>
    </subcellularLocation>
</comment>
<name>A0ABW3T8Y4_9CAUL</name>
<comment type="caution">
    <text evidence="10">The sequence shown here is derived from an EMBL/GenBank/DDBJ whole genome shotgun (WGS) entry which is preliminary data.</text>
</comment>
<keyword evidence="4 9" id="KW-1003">Cell membrane</keyword>
<dbReference type="PRINTS" id="PR00952">
    <property type="entry name" value="TYPE3IMQPROT"/>
</dbReference>
<keyword evidence="5 9" id="KW-0812">Transmembrane</keyword>
<feature type="transmembrane region" description="Helical" evidence="9">
    <location>
        <begin position="49"/>
        <end position="69"/>
    </location>
</feature>
<evidence type="ECO:0000256" key="8">
    <source>
        <dbReference type="ARBA" id="ARBA00023143"/>
    </source>
</evidence>
<keyword evidence="10" id="KW-0969">Cilium</keyword>
<dbReference type="InterPro" id="IPR006305">
    <property type="entry name" value="FliQ"/>
</dbReference>
<gene>
    <name evidence="9 10" type="primary">fliQ</name>
    <name evidence="10" type="ORF">ACFQ27_19940</name>
</gene>
<keyword evidence="11" id="KW-1185">Reference proteome</keyword>
<evidence type="ECO:0000256" key="5">
    <source>
        <dbReference type="ARBA" id="ARBA00022692"/>
    </source>
</evidence>
<dbReference type="Proteomes" id="UP001597216">
    <property type="component" value="Unassembled WGS sequence"/>
</dbReference>
<evidence type="ECO:0000256" key="1">
    <source>
        <dbReference type="ARBA" id="ARBA00004651"/>
    </source>
</evidence>
<dbReference type="RefSeq" id="WP_374345201.1">
    <property type="nucleotide sequence ID" value="NZ_JBHTLQ010000087.1"/>
</dbReference>
<feature type="transmembrane region" description="Helical" evidence="9">
    <location>
        <begin position="13"/>
        <end position="37"/>
    </location>
</feature>
<keyword evidence="7 9" id="KW-0472">Membrane</keyword>
<keyword evidence="10" id="KW-0282">Flagellum</keyword>
<comment type="similarity">
    <text evidence="2 9">Belongs to the FliQ/MopD/SpaQ family.</text>
</comment>
<evidence type="ECO:0000256" key="6">
    <source>
        <dbReference type="ARBA" id="ARBA00022989"/>
    </source>
</evidence>
<evidence type="ECO:0000313" key="11">
    <source>
        <dbReference type="Proteomes" id="UP001597216"/>
    </source>
</evidence>
<proteinExistence type="inferred from homology"/>
<sequence length="87" mass="9253">MNGAEVLDVGRDAIWLTIQLSAPVLIVGLIVGVGIGLMQALTQIQESTLVFAPKIVAVFASLLFFLPLMGALMNTFMQHIAARIAAM</sequence>
<dbReference type="NCBIfam" id="TIGR01402">
    <property type="entry name" value="fliQ"/>
    <property type="match status" value="1"/>
</dbReference>
<keyword evidence="6 9" id="KW-1133">Transmembrane helix</keyword>
<evidence type="ECO:0000313" key="10">
    <source>
        <dbReference type="EMBL" id="MFD1192871.1"/>
    </source>
</evidence>
<dbReference type="EMBL" id="JBHTLQ010000087">
    <property type="protein sequence ID" value="MFD1192871.1"/>
    <property type="molecule type" value="Genomic_DNA"/>
</dbReference>
<dbReference type="InterPro" id="IPR002191">
    <property type="entry name" value="Bac_export_3"/>
</dbReference>
<evidence type="ECO:0000256" key="7">
    <source>
        <dbReference type="ARBA" id="ARBA00023136"/>
    </source>
</evidence>
<reference evidence="11" key="1">
    <citation type="journal article" date="2019" name="Int. J. Syst. Evol. Microbiol.">
        <title>The Global Catalogue of Microorganisms (GCM) 10K type strain sequencing project: providing services to taxonomists for standard genome sequencing and annotation.</title>
        <authorList>
            <consortium name="The Broad Institute Genomics Platform"/>
            <consortium name="The Broad Institute Genome Sequencing Center for Infectious Disease"/>
            <person name="Wu L."/>
            <person name="Ma J."/>
        </authorList>
    </citation>
    <scope>NUCLEOTIDE SEQUENCE [LARGE SCALE GENOMIC DNA]</scope>
    <source>
        <strain evidence="11">CCUG 55074</strain>
    </source>
</reference>
<dbReference type="Pfam" id="PF01313">
    <property type="entry name" value="Bac_export_3"/>
    <property type="match status" value="1"/>
</dbReference>
<dbReference type="PANTHER" id="PTHR34040">
    <property type="entry name" value="FLAGELLAR BIOSYNTHETIC PROTEIN FLIQ"/>
    <property type="match status" value="1"/>
</dbReference>
<comment type="function">
    <text evidence="9">Role in flagellar biosynthesis.</text>
</comment>
<accession>A0ABW3T8Y4</accession>
<evidence type="ECO:0000256" key="4">
    <source>
        <dbReference type="ARBA" id="ARBA00022475"/>
    </source>
</evidence>
<dbReference type="PANTHER" id="PTHR34040:SF2">
    <property type="entry name" value="FLAGELLAR BIOSYNTHETIC PROTEIN FLIQ"/>
    <property type="match status" value="1"/>
</dbReference>
<evidence type="ECO:0000256" key="2">
    <source>
        <dbReference type="ARBA" id="ARBA00006156"/>
    </source>
</evidence>
<evidence type="ECO:0000256" key="3">
    <source>
        <dbReference type="ARBA" id="ARBA00021718"/>
    </source>
</evidence>
<dbReference type="NCBIfam" id="NF004671">
    <property type="entry name" value="PRK06010.1"/>
    <property type="match status" value="1"/>
</dbReference>
<organism evidence="10 11">
    <name type="scientific">Phenylobacterium conjunctum</name>
    <dbReference type="NCBI Taxonomy" id="1298959"/>
    <lineage>
        <taxon>Bacteria</taxon>
        <taxon>Pseudomonadati</taxon>
        <taxon>Pseudomonadota</taxon>
        <taxon>Alphaproteobacteria</taxon>
        <taxon>Caulobacterales</taxon>
        <taxon>Caulobacteraceae</taxon>
        <taxon>Phenylobacterium</taxon>
    </lineage>
</organism>
<protein>
    <recommendedName>
        <fullName evidence="3 9">Flagellar biosynthetic protein FliQ</fullName>
    </recommendedName>
</protein>
<dbReference type="PIRSF" id="PIRSF004669">
    <property type="entry name" value="FliQ"/>
    <property type="match status" value="1"/>
</dbReference>
<evidence type="ECO:0000256" key="9">
    <source>
        <dbReference type="RuleBase" id="RU364090"/>
    </source>
</evidence>